<name>A0A2K1KBK5_PHYPA</name>
<proteinExistence type="inferred from homology"/>
<dbReference type="Pfam" id="PF04012">
    <property type="entry name" value="PspA_IM30"/>
    <property type="match status" value="1"/>
</dbReference>
<dbReference type="Gramene" id="Pp3c7_13570V3.5">
    <property type="protein sequence ID" value="Pp3c7_13570V3.5"/>
    <property type="gene ID" value="Pp3c7_13570"/>
</dbReference>
<dbReference type="EnsemblPlants" id="Pp3c7_13570V3.2">
    <property type="protein sequence ID" value="Pp3c7_13570V3.2"/>
    <property type="gene ID" value="Pp3c7_13570"/>
</dbReference>
<dbReference type="KEGG" id="ppp:112284824"/>
<dbReference type="OMA" id="ELESHWH"/>
<dbReference type="RefSeq" id="XP_024380873.1">
    <property type="nucleotide sequence ID" value="XM_024525105.2"/>
</dbReference>
<dbReference type="Proteomes" id="UP000006727">
    <property type="component" value="Chromosome 7"/>
</dbReference>
<evidence type="ECO:0000256" key="2">
    <source>
        <dbReference type="SAM" id="Coils"/>
    </source>
</evidence>
<dbReference type="EMBL" id="ABEU02000007">
    <property type="protein sequence ID" value="PNR51160.1"/>
    <property type="molecule type" value="Genomic_DNA"/>
</dbReference>
<keyword evidence="2" id="KW-0175">Coiled coil</keyword>
<dbReference type="PANTHER" id="PTHR31088">
    <property type="entry name" value="MEMBRANE-ASSOCIATED PROTEIN VIPP1, CHLOROPLASTIC"/>
    <property type="match status" value="1"/>
</dbReference>
<comment type="similarity">
    <text evidence="1">Belongs to the PspA/Vipp/IM30 family.</text>
</comment>
<evidence type="ECO:0000256" key="1">
    <source>
        <dbReference type="ARBA" id="ARBA00043985"/>
    </source>
</evidence>
<accession>A0A2K1KBK5</accession>
<reference evidence="4 6" key="2">
    <citation type="journal article" date="2018" name="Plant J.">
        <title>The Physcomitrella patens chromosome-scale assembly reveals moss genome structure and evolution.</title>
        <authorList>
            <person name="Lang D."/>
            <person name="Ullrich K.K."/>
            <person name="Murat F."/>
            <person name="Fuchs J."/>
            <person name="Jenkins J."/>
            <person name="Haas F.B."/>
            <person name="Piednoel M."/>
            <person name="Gundlach H."/>
            <person name="Van Bel M."/>
            <person name="Meyberg R."/>
            <person name="Vives C."/>
            <person name="Morata J."/>
            <person name="Symeonidi A."/>
            <person name="Hiss M."/>
            <person name="Muchero W."/>
            <person name="Kamisugi Y."/>
            <person name="Saleh O."/>
            <person name="Blanc G."/>
            <person name="Decker E.L."/>
            <person name="van Gessel N."/>
            <person name="Grimwood J."/>
            <person name="Hayes R.D."/>
            <person name="Graham S.W."/>
            <person name="Gunter L.E."/>
            <person name="McDaniel S.F."/>
            <person name="Hoernstein S.N.W."/>
            <person name="Larsson A."/>
            <person name="Li F.W."/>
            <person name="Perroud P.F."/>
            <person name="Phillips J."/>
            <person name="Ranjan P."/>
            <person name="Rokshar D.S."/>
            <person name="Rothfels C.J."/>
            <person name="Schneider L."/>
            <person name="Shu S."/>
            <person name="Stevenson D.W."/>
            <person name="Thummler F."/>
            <person name="Tillich M."/>
            <person name="Villarreal Aguilar J.C."/>
            <person name="Widiez T."/>
            <person name="Wong G.K."/>
            <person name="Wymore A."/>
            <person name="Zhang Y."/>
            <person name="Zimmer A.D."/>
            <person name="Quatrano R.S."/>
            <person name="Mayer K.F.X."/>
            <person name="Goodstein D."/>
            <person name="Casacuberta J.M."/>
            <person name="Vandepoele K."/>
            <person name="Reski R."/>
            <person name="Cuming A.C."/>
            <person name="Tuskan G.A."/>
            <person name="Maumus F."/>
            <person name="Salse J."/>
            <person name="Schmutz J."/>
            <person name="Rensing S.A."/>
        </authorList>
    </citation>
    <scope>NUCLEOTIDE SEQUENCE [LARGE SCALE GENOMIC DNA]</scope>
    <source>
        <strain evidence="5 6">cv. Gransden 2004</strain>
    </source>
</reference>
<feature type="compositionally biased region" description="Basic and acidic residues" evidence="3">
    <location>
        <begin position="350"/>
        <end position="365"/>
    </location>
</feature>
<dbReference type="OrthoDB" id="434485at2759"/>
<dbReference type="InterPro" id="IPR007157">
    <property type="entry name" value="PspA_VIPP1"/>
</dbReference>
<keyword evidence="6" id="KW-1185">Reference proteome</keyword>
<dbReference type="EnsemblPlants" id="Pp3c7_13570V3.4">
    <property type="protein sequence ID" value="Pp3c7_13570V3.4"/>
    <property type="gene ID" value="Pp3c7_13570"/>
</dbReference>
<evidence type="ECO:0000313" key="6">
    <source>
        <dbReference type="Proteomes" id="UP000006727"/>
    </source>
</evidence>
<dbReference type="RefSeq" id="XP_073391369.1">
    <property type="nucleotide sequence ID" value="XM_073535268.1"/>
</dbReference>
<dbReference type="PaxDb" id="3218-PP1S75_56V6.1"/>
<dbReference type="FunCoup" id="A0A2K1KBK5">
    <property type="interactions" value="1764"/>
</dbReference>
<dbReference type="Gramene" id="Pp3c7_13570V3.1">
    <property type="protein sequence ID" value="Pp3c7_13570V3.1"/>
    <property type="gene ID" value="Pp3c7_13570"/>
</dbReference>
<dbReference type="GeneID" id="112284824"/>
<dbReference type="RefSeq" id="XP_024380875.1">
    <property type="nucleotide sequence ID" value="XM_024525107.2"/>
</dbReference>
<gene>
    <name evidence="5" type="primary">LOC112284824</name>
    <name evidence="4" type="ORF">PHYPA_010346</name>
</gene>
<reference evidence="5" key="3">
    <citation type="submission" date="2020-12" db="UniProtKB">
        <authorList>
            <consortium name="EnsemblPlants"/>
        </authorList>
    </citation>
    <scope>IDENTIFICATION</scope>
</reference>
<dbReference type="EnsemblPlants" id="Pp3c7_13570V3.5">
    <property type="protein sequence ID" value="Pp3c7_13570V3.5"/>
    <property type="gene ID" value="Pp3c7_13570"/>
</dbReference>
<dbReference type="STRING" id="3218.A0A2K1KBK5"/>
<dbReference type="Gramene" id="Pp3c7_13570V3.3">
    <property type="protein sequence ID" value="Pp3c7_13570V3.3"/>
    <property type="gene ID" value="Pp3c7_13570"/>
</dbReference>
<feature type="region of interest" description="Disordered" evidence="3">
    <location>
        <begin position="313"/>
        <end position="365"/>
    </location>
</feature>
<organism evidence="4">
    <name type="scientific">Physcomitrium patens</name>
    <name type="common">Spreading-leaved earth moss</name>
    <name type="synonym">Physcomitrella patens</name>
    <dbReference type="NCBI Taxonomy" id="3218"/>
    <lineage>
        <taxon>Eukaryota</taxon>
        <taxon>Viridiplantae</taxon>
        <taxon>Streptophyta</taxon>
        <taxon>Embryophyta</taxon>
        <taxon>Bryophyta</taxon>
        <taxon>Bryophytina</taxon>
        <taxon>Bryopsida</taxon>
        <taxon>Funariidae</taxon>
        <taxon>Funariales</taxon>
        <taxon>Funariaceae</taxon>
        <taxon>Physcomitrium</taxon>
    </lineage>
</organism>
<evidence type="ECO:0000313" key="5">
    <source>
        <dbReference type="EnsemblPlants" id="Pp3c7_13570V3.1"/>
    </source>
</evidence>
<dbReference type="EnsemblPlants" id="Pp3c7_13570V3.1">
    <property type="protein sequence ID" value="Pp3c7_13570V3.1"/>
    <property type="gene ID" value="Pp3c7_13570"/>
</dbReference>
<dbReference type="AlphaFoldDB" id="A0A2K1KBK5"/>
<sequence length="365" mass="39857">MAGVALGLGVPGLELVATKRAQFSSPSSSSSSSSSCVSCSASFSSYSITHARSQKPLVLKSSFVSRSNHSSFWDGGVGACVLALAFEESIKQSNRGGALCTQANIFERVVRVVKSYANAIVSSAEDPEKLLDQTVLEMNEDLIKMRQASAQVLASQKQMENKYKAAQTTADDWYKRAKLALEKGDEVLAREALKRRKDYEESAKALKSQLDQQKGVVEKLISNTRLLESKIQEARSKKDTLKARAQSAKTSQKVNEMLGNINTSSALSAFERMEEKVSALEAESEALNQLSTDDLAGKFALLESDSVDDDLASLRQEMLGTSKKKGELPEGRSQPVASNSSTPYPFNESEIDRELNELRNKTKDF</sequence>
<dbReference type="Gramene" id="Pp3c7_13570V3.4">
    <property type="protein sequence ID" value="Pp3c7_13570V3.4"/>
    <property type="gene ID" value="Pp3c7_13570"/>
</dbReference>
<evidence type="ECO:0000256" key="3">
    <source>
        <dbReference type="SAM" id="MobiDB-lite"/>
    </source>
</evidence>
<feature type="coiled-coil region" evidence="2">
    <location>
        <begin position="189"/>
        <end position="290"/>
    </location>
</feature>
<evidence type="ECO:0000313" key="4">
    <source>
        <dbReference type="EMBL" id="PNR51160.1"/>
    </source>
</evidence>
<feature type="compositionally biased region" description="Polar residues" evidence="3">
    <location>
        <begin position="335"/>
        <end position="344"/>
    </location>
</feature>
<dbReference type="Gramene" id="Pp3c7_13570V3.2">
    <property type="protein sequence ID" value="Pp3c7_13570V3.2"/>
    <property type="gene ID" value="Pp3c7_13570"/>
</dbReference>
<dbReference type="EnsemblPlants" id="Pp3c7_13570V3.3">
    <property type="protein sequence ID" value="Pp3c7_13570V3.3"/>
    <property type="gene ID" value="Pp3c7_13570"/>
</dbReference>
<reference evidence="4 6" key="1">
    <citation type="journal article" date="2008" name="Science">
        <title>The Physcomitrella genome reveals evolutionary insights into the conquest of land by plants.</title>
        <authorList>
            <person name="Rensing S."/>
            <person name="Lang D."/>
            <person name="Zimmer A."/>
            <person name="Terry A."/>
            <person name="Salamov A."/>
            <person name="Shapiro H."/>
            <person name="Nishiyama T."/>
            <person name="Perroud P.-F."/>
            <person name="Lindquist E."/>
            <person name="Kamisugi Y."/>
            <person name="Tanahashi T."/>
            <person name="Sakakibara K."/>
            <person name="Fujita T."/>
            <person name="Oishi K."/>
            <person name="Shin-I T."/>
            <person name="Kuroki Y."/>
            <person name="Toyoda A."/>
            <person name="Suzuki Y."/>
            <person name="Hashimoto A."/>
            <person name="Yamaguchi K."/>
            <person name="Sugano A."/>
            <person name="Kohara Y."/>
            <person name="Fujiyama A."/>
            <person name="Anterola A."/>
            <person name="Aoki S."/>
            <person name="Ashton N."/>
            <person name="Barbazuk W.B."/>
            <person name="Barker E."/>
            <person name="Bennetzen J."/>
            <person name="Bezanilla M."/>
            <person name="Blankenship R."/>
            <person name="Cho S.H."/>
            <person name="Dutcher S."/>
            <person name="Estelle M."/>
            <person name="Fawcett J.A."/>
            <person name="Gundlach H."/>
            <person name="Hanada K."/>
            <person name="Heyl A."/>
            <person name="Hicks K.A."/>
            <person name="Hugh J."/>
            <person name="Lohr M."/>
            <person name="Mayer K."/>
            <person name="Melkozernov A."/>
            <person name="Murata T."/>
            <person name="Nelson D."/>
            <person name="Pils B."/>
            <person name="Prigge M."/>
            <person name="Reiss B."/>
            <person name="Renner T."/>
            <person name="Rombauts S."/>
            <person name="Rushton P."/>
            <person name="Sanderfoot A."/>
            <person name="Schween G."/>
            <person name="Shiu S.-H."/>
            <person name="Stueber K."/>
            <person name="Theodoulou F.L."/>
            <person name="Tu H."/>
            <person name="Van de Peer Y."/>
            <person name="Verrier P.J."/>
            <person name="Waters E."/>
            <person name="Wood A."/>
            <person name="Yang L."/>
            <person name="Cove D."/>
            <person name="Cuming A."/>
            <person name="Hasebe M."/>
            <person name="Lucas S."/>
            <person name="Mishler D.B."/>
            <person name="Reski R."/>
            <person name="Grigoriev I."/>
            <person name="Quatrano R.S."/>
            <person name="Boore J.L."/>
        </authorList>
    </citation>
    <scope>NUCLEOTIDE SEQUENCE [LARGE SCALE GENOMIC DNA]</scope>
    <source>
        <strain evidence="5 6">cv. Gransden 2004</strain>
    </source>
</reference>
<protein>
    <submittedName>
        <fullName evidence="4 5">Uncharacterized protein</fullName>
    </submittedName>
</protein>
<dbReference type="PANTHER" id="PTHR31088:SF6">
    <property type="entry name" value="PHAGE SHOCK PROTEIN A"/>
    <property type="match status" value="1"/>
</dbReference>